<evidence type="ECO:0000313" key="6">
    <source>
        <dbReference type="EMBL" id="MBC9825996.1"/>
    </source>
</evidence>
<dbReference type="PANTHER" id="PTHR48078">
    <property type="entry name" value="THREONINE DEHYDRATASE, MITOCHONDRIAL-RELATED"/>
    <property type="match status" value="1"/>
</dbReference>
<keyword evidence="7" id="KW-1185">Reference proteome</keyword>
<comment type="catalytic activity">
    <reaction evidence="4">
        <text>D-serine = pyruvate + NH4(+)</text>
        <dbReference type="Rhea" id="RHEA:13977"/>
        <dbReference type="ChEBI" id="CHEBI:15361"/>
        <dbReference type="ChEBI" id="CHEBI:28938"/>
        <dbReference type="ChEBI" id="CHEBI:35247"/>
        <dbReference type="EC" id="4.3.1.18"/>
    </reaction>
</comment>
<protein>
    <recommendedName>
        <fullName evidence="4">Probable D-serine dehydratase</fullName>
        <ecNumber evidence="4">4.3.1.18</ecNumber>
    </recommendedName>
    <alternativeName>
        <fullName evidence="4">D-serine deaminase</fullName>
        <shortName evidence="4">DSD</shortName>
    </alternativeName>
</protein>
<comment type="caution">
    <text evidence="6">The sequence shown here is derived from an EMBL/GenBank/DDBJ whole genome shotgun (WGS) entry which is preliminary data.</text>
</comment>
<dbReference type="Gene3D" id="3.40.50.1100">
    <property type="match status" value="2"/>
</dbReference>
<keyword evidence="3 4" id="KW-0456">Lyase</keyword>
<dbReference type="InterPro" id="IPR036052">
    <property type="entry name" value="TrpB-like_PALP_sf"/>
</dbReference>
<evidence type="ECO:0000256" key="4">
    <source>
        <dbReference type="HAMAP-Rule" id="MF_01030"/>
    </source>
</evidence>
<dbReference type="EC" id="4.3.1.18" evidence="4"/>
<organism evidence="6 7">
    <name type="scientific">Carnobacterium inhibens</name>
    <dbReference type="NCBI Taxonomy" id="147709"/>
    <lineage>
        <taxon>Bacteria</taxon>
        <taxon>Bacillati</taxon>
        <taxon>Bacillota</taxon>
        <taxon>Bacilli</taxon>
        <taxon>Lactobacillales</taxon>
        <taxon>Carnobacteriaceae</taxon>
        <taxon>Carnobacterium</taxon>
    </lineage>
</organism>
<dbReference type="NCBIfam" id="NF002823">
    <property type="entry name" value="PRK02991.1"/>
    <property type="match status" value="1"/>
</dbReference>
<evidence type="ECO:0000256" key="1">
    <source>
        <dbReference type="ARBA" id="ARBA00001933"/>
    </source>
</evidence>
<dbReference type="Proteomes" id="UP000638836">
    <property type="component" value="Unassembled WGS sequence"/>
</dbReference>
<evidence type="ECO:0000256" key="3">
    <source>
        <dbReference type="ARBA" id="ARBA00023239"/>
    </source>
</evidence>
<dbReference type="InterPro" id="IPR050147">
    <property type="entry name" value="Ser/Thr_Dehydratase"/>
</dbReference>
<dbReference type="HAMAP" id="MF_01030">
    <property type="entry name" value="D_Ser_dehydrat"/>
    <property type="match status" value="1"/>
</dbReference>
<feature type="modified residue" description="N6-(pyridoxal phosphate)lysine" evidence="4">
    <location>
        <position position="123"/>
    </location>
</feature>
<reference evidence="6 7" key="1">
    <citation type="journal article" date="2020" name="Microorganisms">
        <title>New Insight into Antimicrobial Compounds from Food and Marine-Sourced Carnobacterium Species through Phenotype and Genome Analyses.</title>
        <authorList>
            <person name="Begrem S."/>
            <person name="Ivaniuk F."/>
            <person name="Gigout-Chevalier F."/>
            <person name="Kolypczuk L."/>
            <person name="Bonnetot S."/>
            <person name="Leroi F."/>
            <person name="Grovel O."/>
            <person name="Delbarre-Ladrat C."/>
            <person name="Passerini D."/>
        </authorList>
    </citation>
    <scope>NUCLEOTIDE SEQUENCE [LARGE SCALE GENOMIC DNA]</scope>
    <source>
        <strain evidence="6 7">MIP2551</strain>
    </source>
</reference>
<comment type="similarity">
    <text evidence="4">Belongs to the serine/threonine dehydratase family. DsdA subfamily.</text>
</comment>
<dbReference type="InterPro" id="IPR001926">
    <property type="entry name" value="TrpB-like_PALP"/>
</dbReference>
<dbReference type="Pfam" id="PF00291">
    <property type="entry name" value="PALP"/>
    <property type="match status" value="1"/>
</dbReference>
<proteinExistence type="inferred from homology"/>
<evidence type="ECO:0000256" key="2">
    <source>
        <dbReference type="ARBA" id="ARBA00022898"/>
    </source>
</evidence>
<dbReference type="NCBIfam" id="TIGR02035">
    <property type="entry name" value="D_Ser_am_lyase"/>
    <property type="match status" value="1"/>
</dbReference>
<dbReference type="EMBL" id="WNJQ01000008">
    <property type="protein sequence ID" value="MBC9825996.1"/>
    <property type="molecule type" value="Genomic_DNA"/>
</dbReference>
<feature type="domain" description="Tryptophan synthase beta chain-like PALP" evidence="5">
    <location>
        <begin position="106"/>
        <end position="410"/>
    </location>
</feature>
<evidence type="ECO:0000259" key="5">
    <source>
        <dbReference type="Pfam" id="PF00291"/>
    </source>
</evidence>
<dbReference type="GO" id="GO:0008721">
    <property type="term" value="F:D-serine ammonia-lyase activity"/>
    <property type="evidence" value="ECO:0007669"/>
    <property type="project" value="UniProtKB-EC"/>
</dbReference>
<keyword evidence="2 4" id="KW-0663">Pyridoxal phosphate</keyword>
<sequence>MTSMSIAGKTVDAWEREIPQLKDILSLKEIFWINSAKLPFEEASKLVPYTKENINDAEARLNRFAAYLRIDFPETEVSKGIIESPLSSIPSMKEYLETVYHSSIPGTFLLKRDDTLPIAGTIKARGAIYEVLKHAEILALEHGLLKSWNEDYSLFATEAFKSFFSNYKIAVGTTGNLGISVGTVGAMLGFDVTVHMSVEAKQWKKDLLRFRGVTVIEHESDFTNAVKKGREQSDLDPMSYYVDDEHSIELFLGYTVAANRLQKQLEQENILVDENHPLFVYLPCGIGGSPGGISFGLKQIYGDNVHCFFAEPTHVPSMTMGLMTGKFDQVSVKDFGLDGLTVADGLAVPRTSKLVANIMKHFFSGSYTIDDFETNRLLSALIDKEKIYLEPAALAGVPGALRLCRSEEGKSYLEKHDLTDKMDQATHIAWATGGSMVPKDDMDQFYEVGLQSHAIATPR</sequence>
<evidence type="ECO:0000313" key="7">
    <source>
        <dbReference type="Proteomes" id="UP000638836"/>
    </source>
</evidence>
<accession>A0ABR7TFV6</accession>
<name>A0ABR7TFV6_9LACT</name>
<dbReference type="SUPFAM" id="SSF53686">
    <property type="entry name" value="Tryptophan synthase beta subunit-like PLP-dependent enzymes"/>
    <property type="match status" value="1"/>
</dbReference>
<dbReference type="PANTHER" id="PTHR48078:SF9">
    <property type="entry name" value="D-SERINE DEHYDRATASE"/>
    <property type="match status" value="1"/>
</dbReference>
<dbReference type="RefSeq" id="WP_187949083.1">
    <property type="nucleotide sequence ID" value="NZ_WNJQ01000008.1"/>
</dbReference>
<dbReference type="InterPro" id="IPR011780">
    <property type="entry name" value="D_Ser_am_lyase"/>
</dbReference>
<gene>
    <name evidence="4" type="primary">dsdA</name>
    <name evidence="6" type="ORF">GLO26_09225</name>
</gene>
<comment type="cofactor">
    <cofactor evidence="1 4">
        <name>pyridoxal 5'-phosphate</name>
        <dbReference type="ChEBI" id="CHEBI:597326"/>
    </cofactor>
</comment>